<evidence type="ECO:0000259" key="1">
    <source>
        <dbReference type="Pfam" id="PF01345"/>
    </source>
</evidence>
<organism evidence="2 3">
    <name type="scientific">Sphaerisporangium album</name>
    <dbReference type="NCBI Taxonomy" id="509200"/>
    <lineage>
        <taxon>Bacteria</taxon>
        <taxon>Bacillati</taxon>
        <taxon>Actinomycetota</taxon>
        <taxon>Actinomycetes</taxon>
        <taxon>Streptosporangiales</taxon>
        <taxon>Streptosporangiaceae</taxon>
        <taxon>Sphaerisporangium</taxon>
    </lineage>
</organism>
<keyword evidence="3" id="KW-1185">Reference proteome</keyword>
<accession>A0A367FKA4</accession>
<comment type="caution">
    <text evidence="2">The sequence shown here is derived from an EMBL/GenBank/DDBJ whole genome shotgun (WGS) entry which is preliminary data.</text>
</comment>
<proteinExistence type="predicted"/>
<protein>
    <submittedName>
        <fullName evidence="2">DUF11 domain-containing protein</fullName>
    </submittedName>
</protein>
<evidence type="ECO:0000313" key="2">
    <source>
        <dbReference type="EMBL" id="RCG30329.1"/>
    </source>
</evidence>
<dbReference type="InterPro" id="IPR001434">
    <property type="entry name" value="OmcB-like_DUF11"/>
</dbReference>
<dbReference type="Pfam" id="PF01345">
    <property type="entry name" value="DUF11"/>
    <property type="match status" value="1"/>
</dbReference>
<name>A0A367FKA4_9ACTN</name>
<gene>
    <name evidence="2" type="ORF">DQ384_16475</name>
</gene>
<reference evidence="2 3" key="1">
    <citation type="submission" date="2018-06" db="EMBL/GenBank/DDBJ databases">
        <title>Sphaerisporangium craniellae sp. nov., isolated from a marine sponge in the South China Sea.</title>
        <authorList>
            <person name="Li L."/>
        </authorList>
    </citation>
    <scope>NUCLEOTIDE SEQUENCE [LARGE SCALE GENOMIC DNA]</scope>
    <source>
        <strain evidence="2 3">CCTCC AA 208026</strain>
    </source>
</reference>
<dbReference type="OrthoDB" id="3532540at2"/>
<dbReference type="EMBL" id="QOIL01000008">
    <property type="protein sequence ID" value="RCG30329.1"/>
    <property type="molecule type" value="Genomic_DNA"/>
</dbReference>
<feature type="domain" description="DUF11" evidence="1">
    <location>
        <begin position="66"/>
        <end position="157"/>
    </location>
</feature>
<evidence type="ECO:0000313" key="3">
    <source>
        <dbReference type="Proteomes" id="UP000253094"/>
    </source>
</evidence>
<dbReference type="Proteomes" id="UP000253094">
    <property type="component" value="Unassembled WGS sequence"/>
</dbReference>
<sequence>MLYTSFSHTTGEHSMRRHLSALAALTVAGTLVGASLAAPATAAISAASAPASAAHVAVKPQSPLTTKVVWNKAVRVGGTITYTLKSTNKGEWATDLAGLFATLPKGASKVRVVSKSKAFCELSGRDLFCIYDTLDPGKSAGLKVKVWLKKSTRGTAVAEFGHFSIDVPAGVDVTNEEELNKLDIQNEVLWKSFKTKIVR</sequence>
<dbReference type="AlphaFoldDB" id="A0A367FKA4"/>